<dbReference type="AlphaFoldDB" id="A0AAD6ZYV3"/>
<reference evidence="2" key="1">
    <citation type="submission" date="2023-03" db="EMBL/GenBank/DDBJ databases">
        <title>Massive genome expansion in bonnet fungi (Mycena s.s.) driven by repeated elements and novel gene families across ecological guilds.</title>
        <authorList>
            <consortium name="Lawrence Berkeley National Laboratory"/>
            <person name="Harder C.B."/>
            <person name="Miyauchi S."/>
            <person name="Viragh M."/>
            <person name="Kuo A."/>
            <person name="Thoen E."/>
            <person name="Andreopoulos B."/>
            <person name="Lu D."/>
            <person name="Skrede I."/>
            <person name="Drula E."/>
            <person name="Henrissat B."/>
            <person name="Morin E."/>
            <person name="Kohler A."/>
            <person name="Barry K."/>
            <person name="LaButti K."/>
            <person name="Morin E."/>
            <person name="Salamov A."/>
            <person name="Lipzen A."/>
            <person name="Mereny Z."/>
            <person name="Hegedus B."/>
            <person name="Baldrian P."/>
            <person name="Stursova M."/>
            <person name="Weitz H."/>
            <person name="Taylor A."/>
            <person name="Grigoriev I.V."/>
            <person name="Nagy L.G."/>
            <person name="Martin F."/>
            <person name="Kauserud H."/>
        </authorList>
    </citation>
    <scope>NUCLEOTIDE SEQUENCE</scope>
    <source>
        <strain evidence="2">CBHHK002</strain>
    </source>
</reference>
<organism evidence="2 3">
    <name type="scientific">Mycena albidolilacea</name>
    <dbReference type="NCBI Taxonomy" id="1033008"/>
    <lineage>
        <taxon>Eukaryota</taxon>
        <taxon>Fungi</taxon>
        <taxon>Dikarya</taxon>
        <taxon>Basidiomycota</taxon>
        <taxon>Agaricomycotina</taxon>
        <taxon>Agaricomycetes</taxon>
        <taxon>Agaricomycetidae</taxon>
        <taxon>Agaricales</taxon>
        <taxon>Marasmiineae</taxon>
        <taxon>Mycenaceae</taxon>
        <taxon>Mycena</taxon>
    </lineage>
</organism>
<feature type="signal peptide" evidence="1">
    <location>
        <begin position="1"/>
        <end position="19"/>
    </location>
</feature>
<protein>
    <submittedName>
        <fullName evidence="2">Uncharacterized protein</fullName>
    </submittedName>
</protein>
<sequence length="72" mass="7324">MFAFKTASLAVLLVAVVNASPADVAARQEQGFACSAYGTVRPSGYHPCNLNTTPPSCVCILNGNPGGPLCLA</sequence>
<evidence type="ECO:0000313" key="2">
    <source>
        <dbReference type="EMBL" id="KAJ7346234.1"/>
    </source>
</evidence>
<gene>
    <name evidence="2" type="ORF">DFH08DRAFT_870773</name>
</gene>
<evidence type="ECO:0000256" key="1">
    <source>
        <dbReference type="SAM" id="SignalP"/>
    </source>
</evidence>
<keyword evidence="1" id="KW-0732">Signal</keyword>
<dbReference type="Proteomes" id="UP001218218">
    <property type="component" value="Unassembled WGS sequence"/>
</dbReference>
<name>A0AAD6ZYV3_9AGAR</name>
<comment type="caution">
    <text evidence="2">The sequence shown here is derived from an EMBL/GenBank/DDBJ whole genome shotgun (WGS) entry which is preliminary data.</text>
</comment>
<evidence type="ECO:0000313" key="3">
    <source>
        <dbReference type="Proteomes" id="UP001218218"/>
    </source>
</evidence>
<accession>A0AAD6ZYV3</accession>
<feature type="chain" id="PRO_5041916105" evidence="1">
    <location>
        <begin position="20"/>
        <end position="72"/>
    </location>
</feature>
<dbReference type="EMBL" id="JARIHO010000021">
    <property type="protein sequence ID" value="KAJ7346234.1"/>
    <property type="molecule type" value="Genomic_DNA"/>
</dbReference>
<proteinExistence type="predicted"/>
<keyword evidence="3" id="KW-1185">Reference proteome</keyword>